<evidence type="ECO:0000313" key="11">
    <source>
        <dbReference type="Proteomes" id="UP000013785"/>
    </source>
</evidence>
<dbReference type="InterPro" id="IPR006685">
    <property type="entry name" value="MscS_channel_2nd"/>
</dbReference>
<dbReference type="InterPro" id="IPR045276">
    <property type="entry name" value="YbiO_bact"/>
</dbReference>
<name>R3WWH2_9ENTE</name>
<dbReference type="Gene3D" id="3.30.70.100">
    <property type="match status" value="1"/>
</dbReference>
<dbReference type="Proteomes" id="UP000013785">
    <property type="component" value="Unassembled WGS sequence"/>
</dbReference>
<dbReference type="InterPro" id="IPR010920">
    <property type="entry name" value="LSM_dom_sf"/>
</dbReference>
<dbReference type="InterPro" id="IPR049142">
    <property type="entry name" value="MS_channel_1st"/>
</dbReference>
<dbReference type="PATRIC" id="fig|1158610.3.peg.914"/>
<dbReference type="InterPro" id="IPR011066">
    <property type="entry name" value="MscS_channel_C_sf"/>
</dbReference>
<dbReference type="GO" id="GO:0008381">
    <property type="term" value="F:mechanosensitive monoatomic ion channel activity"/>
    <property type="evidence" value="ECO:0007669"/>
    <property type="project" value="InterPro"/>
</dbReference>
<accession>R3WWH2</accession>
<dbReference type="EMBL" id="AJAT01000011">
    <property type="protein sequence ID" value="EOL46130.1"/>
    <property type="molecule type" value="Genomic_DNA"/>
</dbReference>
<dbReference type="HOGENOM" id="CLU_037945_8_2_9"/>
<sequence>MFFKLFLTQATTESTTETIVEQTTKKLNAFQRFWEGIDWDQVVALLIEKTIYLILTIVLFGILNRLGKYFINKLYDRYQKKAHLSENRIDTLHTLLNNVYAYMLVFFFIYSVLSIIGVPVGSLLAGAGIAGLAIGLGAQGFMNDIITGFFIIMEQQIDVGDYIRLVNLTIEGKVVSVGIRTIQLQSIDGTIHFIPNRNITTISNLSRANMQVVVDVRILPDEGYEKIREVIEAVNHRLAKEHEDEIQTGPTLFGMVDLGNANFAVRTNMYVLNGQQAQIKEEFLTTYVKELSEAGFTIPNTPIVTP</sequence>
<evidence type="ECO:0000259" key="9">
    <source>
        <dbReference type="Pfam" id="PF21088"/>
    </source>
</evidence>
<dbReference type="RefSeq" id="WP_010767608.1">
    <property type="nucleotide sequence ID" value="NZ_ASWE01000002.1"/>
</dbReference>
<dbReference type="PANTHER" id="PTHR30460:SF0">
    <property type="entry name" value="MODERATE CONDUCTANCE MECHANOSENSITIVE CHANNEL YBIO"/>
    <property type="match status" value="1"/>
</dbReference>
<organism evidence="10 11">
    <name type="scientific">Enterococcus phoeniculicola ATCC BAA-412</name>
    <dbReference type="NCBI Taxonomy" id="1158610"/>
    <lineage>
        <taxon>Bacteria</taxon>
        <taxon>Bacillati</taxon>
        <taxon>Bacillota</taxon>
        <taxon>Bacilli</taxon>
        <taxon>Lactobacillales</taxon>
        <taxon>Enterococcaceae</taxon>
        <taxon>Enterococcus</taxon>
    </lineage>
</organism>
<evidence type="ECO:0000256" key="5">
    <source>
        <dbReference type="ARBA" id="ARBA00022989"/>
    </source>
</evidence>
<dbReference type="OrthoDB" id="9809206at2"/>
<dbReference type="SUPFAM" id="SSF82861">
    <property type="entry name" value="Mechanosensitive channel protein MscS (YggB), transmembrane region"/>
    <property type="match status" value="1"/>
</dbReference>
<feature type="transmembrane region" description="Helical" evidence="7">
    <location>
        <begin position="92"/>
        <end position="110"/>
    </location>
</feature>
<keyword evidence="5 7" id="KW-1133">Transmembrane helix</keyword>
<proteinExistence type="inferred from homology"/>
<dbReference type="GO" id="GO:0005886">
    <property type="term" value="C:plasma membrane"/>
    <property type="evidence" value="ECO:0007669"/>
    <property type="project" value="UniProtKB-SubCell"/>
</dbReference>
<evidence type="ECO:0000256" key="1">
    <source>
        <dbReference type="ARBA" id="ARBA00004651"/>
    </source>
</evidence>
<evidence type="ECO:0000256" key="2">
    <source>
        <dbReference type="ARBA" id="ARBA00008017"/>
    </source>
</evidence>
<keyword evidence="11" id="KW-1185">Reference proteome</keyword>
<dbReference type="SUPFAM" id="SSF50182">
    <property type="entry name" value="Sm-like ribonucleoproteins"/>
    <property type="match status" value="1"/>
</dbReference>
<evidence type="ECO:0000256" key="4">
    <source>
        <dbReference type="ARBA" id="ARBA00022692"/>
    </source>
</evidence>
<evidence type="ECO:0000313" key="10">
    <source>
        <dbReference type="EMBL" id="EOL46130.1"/>
    </source>
</evidence>
<dbReference type="STRING" id="154621.RV11_GL001144"/>
<keyword evidence="4 7" id="KW-0812">Transmembrane</keyword>
<comment type="similarity">
    <text evidence="2">Belongs to the MscS (TC 1.A.23) family.</text>
</comment>
<evidence type="ECO:0000256" key="7">
    <source>
        <dbReference type="SAM" id="Phobius"/>
    </source>
</evidence>
<dbReference type="Gene3D" id="1.10.287.1260">
    <property type="match status" value="1"/>
</dbReference>
<reference evidence="10 11" key="1">
    <citation type="submission" date="2013-02" db="EMBL/GenBank/DDBJ databases">
        <title>The Genome Sequence of Enterococcus phoeniculicola BAA-412.</title>
        <authorList>
            <consortium name="The Broad Institute Genome Sequencing Platform"/>
            <consortium name="The Broad Institute Genome Sequencing Center for Infectious Disease"/>
            <person name="Earl A.M."/>
            <person name="Gilmore M.S."/>
            <person name="Lebreton F."/>
            <person name="Walker B."/>
            <person name="Young S.K."/>
            <person name="Zeng Q."/>
            <person name="Gargeya S."/>
            <person name="Fitzgerald M."/>
            <person name="Haas B."/>
            <person name="Abouelleil A."/>
            <person name="Alvarado L."/>
            <person name="Arachchi H.M."/>
            <person name="Berlin A.M."/>
            <person name="Chapman S.B."/>
            <person name="Dewar J."/>
            <person name="Goldberg J."/>
            <person name="Griggs A."/>
            <person name="Gujja S."/>
            <person name="Hansen M."/>
            <person name="Howarth C."/>
            <person name="Imamovic A."/>
            <person name="Larimer J."/>
            <person name="McCowan C."/>
            <person name="Murphy C."/>
            <person name="Neiman D."/>
            <person name="Pearson M."/>
            <person name="Priest M."/>
            <person name="Roberts A."/>
            <person name="Saif S."/>
            <person name="Shea T."/>
            <person name="Sisk P."/>
            <person name="Sykes S."/>
            <person name="Wortman J."/>
            <person name="Nusbaum C."/>
            <person name="Birren B."/>
        </authorList>
    </citation>
    <scope>NUCLEOTIDE SEQUENCE [LARGE SCALE GENOMIC DNA]</scope>
    <source>
        <strain evidence="10 11">ATCC BAA-412</strain>
    </source>
</reference>
<feature type="transmembrane region" description="Helical" evidence="7">
    <location>
        <begin position="51"/>
        <end position="71"/>
    </location>
</feature>
<protein>
    <submittedName>
        <fullName evidence="10">Small conductance mechanosensitive ion channel protein</fullName>
    </submittedName>
</protein>
<feature type="domain" description="Mechanosensitive ion channel MscS" evidence="8">
    <location>
        <begin position="143"/>
        <end position="207"/>
    </location>
</feature>
<keyword evidence="3" id="KW-1003">Cell membrane</keyword>
<evidence type="ECO:0000256" key="6">
    <source>
        <dbReference type="ARBA" id="ARBA00023136"/>
    </source>
</evidence>
<dbReference type="eggNOG" id="COG0668">
    <property type="taxonomic scope" value="Bacteria"/>
</dbReference>
<keyword evidence="6 7" id="KW-0472">Membrane</keyword>
<dbReference type="AlphaFoldDB" id="R3WWH2"/>
<dbReference type="InterPro" id="IPR023408">
    <property type="entry name" value="MscS_beta-dom_sf"/>
</dbReference>
<dbReference type="Gene3D" id="2.30.30.60">
    <property type="match status" value="1"/>
</dbReference>
<evidence type="ECO:0000256" key="3">
    <source>
        <dbReference type="ARBA" id="ARBA00022475"/>
    </source>
</evidence>
<dbReference type="Pfam" id="PF21088">
    <property type="entry name" value="MS_channel_1st"/>
    <property type="match status" value="1"/>
</dbReference>
<dbReference type="PANTHER" id="PTHR30460">
    <property type="entry name" value="MODERATE CONDUCTANCE MECHANOSENSITIVE CHANNEL YBIO"/>
    <property type="match status" value="1"/>
</dbReference>
<feature type="domain" description="Mechanosensitive ion channel transmembrane helices 2/3" evidence="9">
    <location>
        <begin position="101"/>
        <end position="139"/>
    </location>
</feature>
<evidence type="ECO:0000259" key="8">
    <source>
        <dbReference type="Pfam" id="PF00924"/>
    </source>
</evidence>
<dbReference type="Pfam" id="PF00924">
    <property type="entry name" value="MS_channel_2nd"/>
    <property type="match status" value="1"/>
</dbReference>
<dbReference type="SUPFAM" id="SSF82689">
    <property type="entry name" value="Mechanosensitive channel protein MscS (YggB), C-terminal domain"/>
    <property type="match status" value="1"/>
</dbReference>
<comment type="caution">
    <text evidence="10">The sequence shown here is derived from an EMBL/GenBank/DDBJ whole genome shotgun (WGS) entry which is preliminary data.</text>
</comment>
<comment type="subcellular location">
    <subcellularLocation>
        <location evidence="1">Cell membrane</location>
        <topology evidence="1">Multi-pass membrane protein</topology>
    </subcellularLocation>
</comment>
<dbReference type="InterPro" id="IPR011014">
    <property type="entry name" value="MscS_channel_TM-2"/>
</dbReference>
<gene>
    <name evidence="10" type="ORF">UC3_00936</name>
</gene>